<keyword evidence="2" id="KW-1185">Reference proteome</keyword>
<dbReference type="PATRIC" id="fig|1114963.3.peg.1288"/>
<dbReference type="OrthoDB" id="275124at2"/>
<dbReference type="InterPro" id="IPR031009">
    <property type="entry name" value="Tcm_partner"/>
</dbReference>
<proteinExistence type="predicted"/>
<dbReference type="EMBL" id="JACU01000002">
    <property type="protein sequence ID" value="KMS60056.1"/>
    <property type="molecule type" value="Genomic_DNA"/>
</dbReference>
<comment type="caution">
    <text evidence="1">The sequence shown here is derived from an EMBL/GenBank/DDBJ whole genome shotgun (WGS) entry which is preliminary data.</text>
</comment>
<name>A0A0J7Y8B1_9SPHN</name>
<evidence type="ECO:0008006" key="3">
    <source>
        <dbReference type="Google" id="ProtNLM"/>
    </source>
</evidence>
<reference evidence="1 2" key="1">
    <citation type="journal article" date="2015" name="G3 (Bethesda)">
        <title>Insights into Ongoing Evolution of the Hexachlorocyclohexane Catabolic Pathway from Comparative Genomics of Ten Sphingomonadaceae Strains.</title>
        <authorList>
            <person name="Pearce S.L."/>
            <person name="Oakeshott J.G."/>
            <person name="Pandey G."/>
        </authorList>
    </citation>
    <scope>NUCLEOTIDE SEQUENCE [LARGE SCALE GENOMIC DNA]</scope>
    <source>
        <strain evidence="1 2">LL02</strain>
    </source>
</reference>
<protein>
    <recommendedName>
        <fullName evidence="3">Three-Cys-motif partner protein TcmP</fullName>
    </recommendedName>
</protein>
<dbReference type="NCBIfam" id="TIGR04474">
    <property type="entry name" value="tcm_partner"/>
    <property type="match status" value="1"/>
</dbReference>
<evidence type="ECO:0000313" key="2">
    <source>
        <dbReference type="Proteomes" id="UP000052268"/>
    </source>
</evidence>
<dbReference type="AlphaFoldDB" id="A0A0J7Y8B1"/>
<accession>A0A0J7Y8B1</accession>
<sequence>MAKKRHYDWNIGEPLPELGLHSFAKHQIFDAYITAYIRTLTKSHLTRKLKLTLVDGFCGGGMYAMGANEVDGSPLRMLASVERAQAELDAARARGLEIDAEFVFVDANPKHVDFLREVLRQRGYESRIGKDIHIYTSKFEDVSDEIIRRIQAKGRAHRSLFFLDQYGWSAVTFATIRQIMASLQNPEVVLTFMVDHLVNLLTDKMIDTPGLSAIDLRREDVQDMLQMKEQRGWKRLIQNTLYEHIQQNTGATYYTPFFIHPEGGSNRDYWLLHLSRHHQAREEMGKIHWQHENTFEHFGRAGFNSLGFMPGVDVREDMLEFGFNDNARTRSEAAVVDQLAKMLHARVAAGEAPLTKKQLFLANCNDTPVISSIVDASLATLREAKDIRIITPDGAVRRSAMQMGWDDRIELVESPTLFSLLGRRAA</sequence>
<evidence type="ECO:0000313" key="1">
    <source>
        <dbReference type="EMBL" id="KMS60056.1"/>
    </source>
</evidence>
<organism evidence="1 2">
    <name type="scientific">Novosphingobium barchaimii LL02</name>
    <dbReference type="NCBI Taxonomy" id="1114963"/>
    <lineage>
        <taxon>Bacteria</taxon>
        <taxon>Pseudomonadati</taxon>
        <taxon>Pseudomonadota</taxon>
        <taxon>Alphaproteobacteria</taxon>
        <taxon>Sphingomonadales</taxon>
        <taxon>Sphingomonadaceae</taxon>
        <taxon>Novosphingobium</taxon>
    </lineage>
</organism>
<dbReference type="RefSeq" id="WP_082699603.1">
    <property type="nucleotide sequence ID" value="NZ_KQ130452.1"/>
</dbReference>
<gene>
    <name evidence="1" type="ORF">V474_11905</name>
</gene>
<dbReference type="Proteomes" id="UP000052268">
    <property type="component" value="Unassembled WGS sequence"/>
</dbReference>